<dbReference type="UniPathway" id="UPA00148"/>
<dbReference type="PANTHER" id="PTHR34308:SF1">
    <property type="entry name" value="COBALAMIN BIOSYNTHESIS PROTEIN CBIB"/>
    <property type="match status" value="1"/>
</dbReference>
<comment type="pathway">
    <text evidence="2 9">Cofactor biosynthesis; adenosylcobalamin biosynthesis.</text>
</comment>
<evidence type="ECO:0000256" key="2">
    <source>
        <dbReference type="ARBA" id="ARBA00004953"/>
    </source>
</evidence>
<evidence type="ECO:0000256" key="7">
    <source>
        <dbReference type="ARBA" id="ARBA00022989"/>
    </source>
</evidence>
<dbReference type="GO" id="GO:0009236">
    <property type="term" value="P:cobalamin biosynthetic process"/>
    <property type="evidence" value="ECO:0007669"/>
    <property type="project" value="UniProtKB-UniRule"/>
</dbReference>
<keyword evidence="6 9" id="KW-0812">Transmembrane</keyword>
<feature type="transmembrane region" description="Helical" evidence="9">
    <location>
        <begin position="165"/>
        <end position="182"/>
    </location>
</feature>
<keyword evidence="4 9" id="KW-1003">Cell membrane</keyword>
<evidence type="ECO:0000256" key="5">
    <source>
        <dbReference type="ARBA" id="ARBA00022573"/>
    </source>
</evidence>
<keyword evidence="11" id="KW-1185">Reference proteome</keyword>
<reference evidence="10 11" key="1">
    <citation type="submission" date="2020-07" db="EMBL/GenBank/DDBJ databases">
        <authorList>
            <person name="Feng H."/>
        </authorList>
    </citation>
    <scope>NUCLEOTIDE SEQUENCE [LARGE SCALE GENOMIC DNA]</scope>
    <source>
        <strain evidence="11">s-11</strain>
    </source>
</reference>
<evidence type="ECO:0000256" key="9">
    <source>
        <dbReference type="HAMAP-Rule" id="MF_00024"/>
    </source>
</evidence>
<accession>A0A7W1XBM4</accession>
<evidence type="ECO:0000313" key="10">
    <source>
        <dbReference type="EMBL" id="MBA4543650.1"/>
    </source>
</evidence>
<dbReference type="GO" id="GO:0005886">
    <property type="term" value="C:plasma membrane"/>
    <property type="evidence" value="ECO:0007669"/>
    <property type="project" value="UniProtKB-SubCell"/>
</dbReference>
<evidence type="ECO:0000256" key="6">
    <source>
        <dbReference type="ARBA" id="ARBA00022692"/>
    </source>
</evidence>
<gene>
    <name evidence="9 10" type="primary">cobD</name>
    <name evidence="10" type="ORF">H1164_12200</name>
</gene>
<evidence type="ECO:0000313" key="11">
    <source>
        <dbReference type="Proteomes" id="UP000530514"/>
    </source>
</evidence>
<evidence type="ECO:0000256" key="3">
    <source>
        <dbReference type="ARBA" id="ARBA00006263"/>
    </source>
</evidence>
<dbReference type="PANTHER" id="PTHR34308">
    <property type="entry name" value="COBALAMIN BIOSYNTHESIS PROTEIN CBIB"/>
    <property type="match status" value="1"/>
</dbReference>
<protein>
    <recommendedName>
        <fullName evidence="9">Cobalamin biosynthesis protein CobD</fullName>
    </recommendedName>
</protein>
<dbReference type="OrthoDB" id="9811967at2"/>
<organism evidence="10 11">
    <name type="scientific">Thermoactinomyces daqus</name>
    <dbReference type="NCBI Taxonomy" id="1329516"/>
    <lineage>
        <taxon>Bacteria</taxon>
        <taxon>Bacillati</taxon>
        <taxon>Bacillota</taxon>
        <taxon>Bacilli</taxon>
        <taxon>Bacillales</taxon>
        <taxon>Thermoactinomycetaceae</taxon>
        <taxon>Thermoactinomyces</taxon>
    </lineage>
</organism>
<comment type="caution">
    <text evidence="10">The sequence shown here is derived from an EMBL/GenBank/DDBJ whole genome shotgun (WGS) entry which is preliminary data.</text>
</comment>
<dbReference type="InterPro" id="IPR004485">
    <property type="entry name" value="Cobalamin_biosynth_CobD/CbiB"/>
</dbReference>
<keyword evidence="5 9" id="KW-0169">Cobalamin biosynthesis</keyword>
<evidence type="ECO:0000256" key="4">
    <source>
        <dbReference type="ARBA" id="ARBA00022475"/>
    </source>
</evidence>
<keyword evidence="7 9" id="KW-1133">Transmembrane helix</keyword>
<dbReference type="GO" id="GO:0048472">
    <property type="term" value="F:threonine-phosphate decarboxylase activity"/>
    <property type="evidence" value="ECO:0007669"/>
    <property type="project" value="InterPro"/>
</dbReference>
<proteinExistence type="inferred from homology"/>
<feature type="transmembrane region" description="Helical" evidence="9">
    <location>
        <begin position="57"/>
        <end position="77"/>
    </location>
</feature>
<keyword evidence="8 9" id="KW-0472">Membrane</keyword>
<comment type="similarity">
    <text evidence="3 9">Belongs to the CobD/CbiB family.</text>
</comment>
<comment type="subcellular location">
    <subcellularLocation>
        <location evidence="1 9">Cell membrane</location>
        <topology evidence="1 9">Multi-pass membrane protein</topology>
    </subcellularLocation>
</comment>
<dbReference type="RefSeq" id="WP_052153836.1">
    <property type="nucleotide sequence ID" value="NZ_JACEIP010000019.1"/>
</dbReference>
<comment type="caution">
    <text evidence="9">Lacks conserved residue(s) required for the propagation of feature annotation.</text>
</comment>
<evidence type="ECO:0000256" key="1">
    <source>
        <dbReference type="ARBA" id="ARBA00004651"/>
    </source>
</evidence>
<dbReference type="AlphaFoldDB" id="A0A7W1XBM4"/>
<comment type="function">
    <text evidence="9">Converts cobyric acid to cobinamide by the addition of aminopropanol on the F carboxylic group.</text>
</comment>
<dbReference type="Pfam" id="PF03186">
    <property type="entry name" value="CobD_Cbib"/>
    <property type="match status" value="1"/>
</dbReference>
<dbReference type="NCBIfam" id="TIGR00380">
    <property type="entry name" value="cobal_cbiB"/>
    <property type="match status" value="1"/>
</dbReference>
<name>A0A7W1XBM4_9BACL</name>
<feature type="transmembrane region" description="Helical" evidence="9">
    <location>
        <begin position="297"/>
        <end position="320"/>
    </location>
</feature>
<dbReference type="HAMAP" id="MF_00024">
    <property type="entry name" value="CobD_CbiB"/>
    <property type="match status" value="1"/>
</dbReference>
<dbReference type="GO" id="GO:0015420">
    <property type="term" value="F:ABC-type vitamin B12 transporter activity"/>
    <property type="evidence" value="ECO:0007669"/>
    <property type="project" value="UniProtKB-UniRule"/>
</dbReference>
<evidence type="ECO:0000256" key="8">
    <source>
        <dbReference type="ARBA" id="ARBA00023136"/>
    </source>
</evidence>
<dbReference type="EMBL" id="JACEIP010000019">
    <property type="protein sequence ID" value="MBA4543650.1"/>
    <property type="molecule type" value="Genomic_DNA"/>
</dbReference>
<dbReference type="Proteomes" id="UP000530514">
    <property type="component" value="Unassembled WGS sequence"/>
</dbReference>
<sequence length="333" mass="36846">MEKIWIICGAFLLELMFGDPRWLPHPVAGIGRCITWLEKGLLRLISRLAVTGRKVRLLGLLFPLVIAGGTYGLAWGITKLCDGWSPLAGLVSEIVLVWLTIAPKGLADAGNQIFRALAEGDVEKARRELAMVVGRDTEHLDCDEIVRGGVETVAENIVDAVISPLFYALIGGAPLAFAYRAVNTLDAMVGYRNEKYIDLGWASARLDDLANWLPARLTVIPMLAAAFCLRLDFRSGWRVVRRDAHLHPSPNSGIPESLMAGALNIQLGGTNTYQGKVSVRARLGDPRQPKKRVHLKLAVRMMWWTTVLFIAGCCEIVLVWKKMFFQSCMIPPF</sequence>